<evidence type="ECO:0000313" key="6">
    <source>
        <dbReference type="EMBL" id="GHA68260.1"/>
    </source>
</evidence>
<evidence type="ECO:0000256" key="2">
    <source>
        <dbReference type="ARBA" id="ARBA00022692"/>
    </source>
</evidence>
<dbReference type="Gene3D" id="1.20.1740.10">
    <property type="entry name" value="Amino acid/polyamine transporter I"/>
    <property type="match status" value="1"/>
</dbReference>
<dbReference type="GO" id="GO:0016020">
    <property type="term" value="C:membrane"/>
    <property type="evidence" value="ECO:0007669"/>
    <property type="project" value="UniProtKB-SubCell"/>
</dbReference>
<feature type="transmembrane region" description="Helical" evidence="5">
    <location>
        <begin position="152"/>
        <end position="169"/>
    </location>
</feature>
<feature type="transmembrane region" description="Helical" evidence="5">
    <location>
        <begin position="88"/>
        <end position="109"/>
    </location>
</feature>
<comment type="caution">
    <text evidence="6">The sequence shown here is derived from an EMBL/GenBank/DDBJ whole genome shotgun (WGS) entry which is preliminary data.</text>
</comment>
<evidence type="ECO:0000313" key="7">
    <source>
        <dbReference type="Proteomes" id="UP000614287"/>
    </source>
</evidence>
<keyword evidence="3 5" id="KW-1133">Transmembrane helix</keyword>
<feature type="transmembrane region" description="Helical" evidence="5">
    <location>
        <begin position="189"/>
        <end position="206"/>
    </location>
</feature>
<feature type="transmembrane region" description="Helical" evidence="5">
    <location>
        <begin position="34"/>
        <end position="54"/>
    </location>
</feature>
<comment type="subcellular location">
    <subcellularLocation>
        <location evidence="1">Membrane</location>
        <topology evidence="1">Multi-pass membrane protein</topology>
    </subcellularLocation>
</comment>
<accession>A0A8J3FXX1</accession>
<reference evidence="6" key="1">
    <citation type="journal article" date="2014" name="Int. J. Syst. Evol. Microbiol.">
        <title>Complete genome sequence of Corynebacterium casei LMG S-19264T (=DSM 44701T), isolated from a smear-ripened cheese.</title>
        <authorList>
            <consortium name="US DOE Joint Genome Institute (JGI-PGF)"/>
            <person name="Walter F."/>
            <person name="Albersmeier A."/>
            <person name="Kalinowski J."/>
            <person name="Ruckert C."/>
        </authorList>
    </citation>
    <scope>NUCLEOTIDE SEQUENCE</scope>
    <source>
        <strain evidence="6">KCTC 32501</strain>
    </source>
</reference>
<reference evidence="6" key="2">
    <citation type="submission" date="2020-09" db="EMBL/GenBank/DDBJ databases">
        <authorList>
            <person name="Sun Q."/>
            <person name="Kim S."/>
        </authorList>
    </citation>
    <scope>NUCLEOTIDE SEQUENCE</scope>
    <source>
        <strain evidence="6">KCTC 32501</strain>
    </source>
</reference>
<keyword evidence="2 5" id="KW-0812">Transmembrane</keyword>
<feature type="transmembrane region" description="Helical" evidence="5">
    <location>
        <begin position="121"/>
        <end position="140"/>
    </location>
</feature>
<dbReference type="Pfam" id="PF13520">
    <property type="entry name" value="AA_permease_2"/>
    <property type="match status" value="1"/>
</dbReference>
<name>A0A8J3FXX1_9BURK</name>
<evidence type="ECO:0000256" key="5">
    <source>
        <dbReference type="SAM" id="Phobius"/>
    </source>
</evidence>
<dbReference type="AlphaFoldDB" id="A0A8J3FXX1"/>
<evidence type="ECO:0000256" key="1">
    <source>
        <dbReference type="ARBA" id="ARBA00004141"/>
    </source>
</evidence>
<keyword evidence="4 5" id="KW-0472">Membrane</keyword>
<organism evidence="6 7">
    <name type="scientific">Formosimonas limnophila</name>
    <dbReference type="NCBI Taxonomy" id="1384487"/>
    <lineage>
        <taxon>Bacteria</taxon>
        <taxon>Pseudomonadati</taxon>
        <taxon>Pseudomonadota</taxon>
        <taxon>Betaproteobacteria</taxon>
        <taxon>Burkholderiales</taxon>
        <taxon>Burkholderiaceae</taxon>
        <taxon>Formosimonas</taxon>
    </lineage>
</organism>
<evidence type="ECO:0000256" key="3">
    <source>
        <dbReference type="ARBA" id="ARBA00022989"/>
    </source>
</evidence>
<dbReference type="Proteomes" id="UP000614287">
    <property type="component" value="Unassembled WGS sequence"/>
</dbReference>
<gene>
    <name evidence="6" type="ORF">GCM10009007_06190</name>
</gene>
<protein>
    <recommendedName>
        <fullName evidence="8">Amino acid permease</fullName>
    </recommendedName>
</protein>
<dbReference type="GO" id="GO:0022857">
    <property type="term" value="F:transmembrane transporter activity"/>
    <property type="evidence" value="ECO:0007669"/>
    <property type="project" value="InterPro"/>
</dbReference>
<keyword evidence="7" id="KW-1185">Reference proteome</keyword>
<proteinExistence type="predicted"/>
<sequence length="231" mass="24476">MRQGVILAIGMVLGSGLFGLPGLAIELGGADVALLGWLVMALVMSPMLYVFIVLGRAYPQADGLTQYAQVAVAGAALDSVRGRMAKGAVLVLLTGTFALGIPASIWVAASYVLHAFGVEASWARAALTAVFLLACTVMNLRGVSVLAKVNAASLYVLLAVVAVLIVGNWDALDGTVTHVVAWRIQNFSAQSLWAVMAFLFWASCVTRNETSRACMSGVSYSWSHCTWHWLL</sequence>
<evidence type="ECO:0000256" key="4">
    <source>
        <dbReference type="ARBA" id="ARBA00023136"/>
    </source>
</evidence>
<dbReference type="InterPro" id="IPR002293">
    <property type="entry name" value="AA/rel_permease1"/>
</dbReference>
<dbReference type="EMBL" id="BMZG01000003">
    <property type="protein sequence ID" value="GHA68260.1"/>
    <property type="molecule type" value="Genomic_DNA"/>
</dbReference>
<evidence type="ECO:0008006" key="8">
    <source>
        <dbReference type="Google" id="ProtNLM"/>
    </source>
</evidence>